<evidence type="ECO:0000313" key="1">
    <source>
        <dbReference type="EMBL" id="SHO74079.1"/>
    </source>
</evidence>
<evidence type="ECO:0008006" key="3">
    <source>
        <dbReference type="Google" id="ProtNLM"/>
    </source>
</evidence>
<dbReference type="AlphaFoldDB" id="A0A1M7ZYZ2"/>
<name>A0A1M7ZYZ2_9FLAO</name>
<dbReference type="Gene3D" id="3.30.110.170">
    <property type="entry name" value="Protein of unknown function (DUF541), domain 1"/>
    <property type="match status" value="1"/>
</dbReference>
<sequence>MKKLFLALTLVTAMVQAQELKQVPQISVSGEGKIKVIPDEAIITVAIENSGKEAAEVKKTNDVTIDKVLKLIKQKGIPSSDYQTQRVNLYKNYDYNTKKYTYVANQTLSIHLKDLSKYESLMMDLVNSGINTIQGVDFKSSKIKELERQARKNAILDAKQKAEDYVSVLAGQKVGKALVISDNSYTNYPRPVYAEMKTMAVASDGGMPRETLAIGEIEVISNVTVSFVLE</sequence>
<reference evidence="2" key="1">
    <citation type="submission" date="2016-12" db="EMBL/GenBank/DDBJ databases">
        <authorList>
            <person name="Varghese N."/>
            <person name="Submissions S."/>
        </authorList>
    </citation>
    <scope>NUCLEOTIDE SEQUENCE [LARGE SCALE GENOMIC DNA]</scope>
    <source>
        <strain evidence="2">DSM 18830</strain>
    </source>
</reference>
<gene>
    <name evidence="1" type="ORF">SAMN05443547_2462</name>
</gene>
<dbReference type="PANTHER" id="PTHR34387">
    <property type="entry name" value="SLR1258 PROTEIN"/>
    <property type="match status" value="1"/>
</dbReference>
<organism evidence="1 2">
    <name type="scientific">Flavobacterium cucumis</name>
    <dbReference type="NCBI Taxonomy" id="416016"/>
    <lineage>
        <taxon>Bacteria</taxon>
        <taxon>Pseudomonadati</taxon>
        <taxon>Bacteroidota</taxon>
        <taxon>Flavobacteriia</taxon>
        <taxon>Flavobacteriales</taxon>
        <taxon>Flavobacteriaceae</taxon>
        <taxon>Flavobacterium</taxon>
    </lineage>
</organism>
<accession>A0A1M7ZYZ2</accession>
<dbReference type="STRING" id="416016.SAMN05443547_2462"/>
<dbReference type="GO" id="GO:0006974">
    <property type="term" value="P:DNA damage response"/>
    <property type="evidence" value="ECO:0007669"/>
    <property type="project" value="TreeGrafter"/>
</dbReference>
<dbReference type="Proteomes" id="UP000184611">
    <property type="component" value="Unassembled WGS sequence"/>
</dbReference>
<dbReference type="EMBL" id="FRYK01000005">
    <property type="protein sequence ID" value="SHO74079.1"/>
    <property type="molecule type" value="Genomic_DNA"/>
</dbReference>
<dbReference type="Pfam" id="PF04402">
    <property type="entry name" value="SIMPL"/>
    <property type="match status" value="1"/>
</dbReference>
<dbReference type="RefSeq" id="WP_073584918.1">
    <property type="nucleotide sequence ID" value="NZ_CBCSEA010000018.1"/>
</dbReference>
<keyword evidence="2" id="KW-1185">Reference proteome</keyword>
<proteinExistence type="predicted"/>
<evidence type="ECO:0000313" key="2">
    <source>
        <dbReference type="Proteomes" id="UP000184611"/>
    </source>
</evidence>
<dbReference type="OrthoDB" id="6021921at2"/>
<dbReference type="Gene3D" id="3.30.70.2970">
    <property type="entry name" value="Protein of unknown function (DUF541), domain 2"/>
    <property type="match status" value="1"/>
</dbReference>
<dbReference type="PANTHER" id="PTHR34387:SF2">
    <property type="entry name" value="SLR1258 PROTEIN"/>
    <property type="match status" value="1"/>
</dbReference>
<protein>
    <recommendedName>
        <fullName evidence="3">DUF541 domain-containing protein</fullName>
    </recommendedName>
</protein>
<dbReference type="InterPro" id="IPR007497">
    <property type="entry name" value="SIMPL/DUF541"/>
</dbReference>
<dbReference type="InterPro" id="IPR052022">
    <property type="entry name" value="26kDa_periplasmic_antigen"/>
</dbReference>